<accession>A0A653DR40</accession>
<dbReference type="AlphaFoldDB" id="A0A653DR40"/>
<sequence>MESFLGSVVNCTPTLNIENLGTTHDDMDLRLPSPIDDEHITTEDPLIEDTHEDLQTAPNQPQPSREVHPELQQAQHLMSEAFSSLTNVLNKRQAEEDDCDLYGKLIAKKLRRFSEEERVLVMYEIDGIFLQHYSRSSIDENNLASGNNVPSRPSTSHSNYS</sequence>
<dbReference type="OrthoDB" id="6784437at2759"/>
<evidence type="ECO:0000313" key="1">
    <source>
        <dbReference type="EMBL" id="VEN61808.1"/>
    </source>
</evidence>
<evidence type="ECO:0008006" key="3">
    <source>
        <dbReference type="Google" id="ProtNLM"/>
    </source>
</evidence>
<dbReference type="Proteomes" id="UP000410492">
    <property type="component" value="Unassembled WGS sequence"/>
</dbReference>
<gene>
    <name evidence="1" type="ORF">CALMAC_LOCUS19125</name>
</gene>
<keyword evidence="2" id="KW-1185">Reference proteome</keyword>
<organism evidence="1 2">
    <name type="scientific">Callosobruchus maculatus</name>
    <name type="common">Southern cowpea weevil</name>
    <name type="synonym">Pulse bruchid</name>
    <dbReference type="NCBI Taxonomy" id="64391"/>
    <lineage>
        <taxon>Eukaryota</taxon>
        <taxon>Metazoa</taxon>
        <taxon>Ecdysozoa</taxon>
        <taxon>Arthropoda</taxon>
        <taxon>Hexapoda</taxon>
        <taxon>Insecta</taxon>
        <taxon>Pterygota</taxon>
        <taxon>Neoptera</taxon>
        <taxon>Endopterygota</taxon>
        <taxon>Coleoptera</taxon>
        <taxon>Polyphaga</taxon>
        <taxon>Cucujiformia</taxon>
        <taxon>Chrysomeloidea</taxon>
        <taxon>Chrysomelidae</taxon>
        <taxon>Bruchinae</taxon>
        <taxon>Bruchini</taxon>
        <taxon>Callosobruchus</taxon>
    </lineage>
</organism>
<evidence type="ECO:0000313" key="2">
    <source>
        <dbReference type="Proteomes" id="UP000410492"/>
    </source>
</evidence>
<feature type="non-terminal residue" evidence="1">
    <location>
        <position position="161"/>
    </location>
</feature>
<reference evidence="1 2" key="1">
    <citation type="submission" date="2019-01" db="EMBL/GenBank/DDBJ databases">
        <authorList>
            <person name="Sayadi A."/>
        </authorList>
    </citation>
    <scope>NUCLEOTIDE SEQUENCE [LARGE SCALE GENOMIC DNA]</scope>
</reference>
<proteinExistence type="predicted"/>
<name>A0A653DR40_CALMS</name>
<dbReference type="EMBL" id="CAACVG010013424">
    <property type="protein sequence ID" value="VEN61808.1"/>
    <property type="molecule type" value="Genomic_DNA"/>
</dbReference>
<protein>
    <recommendedName>
        <fullName evidence="3">BESS domain-containing protein</fullName>
    </recommendedName>
</protein>